<feature type="region of interest" description="Disordered" evidence="1">
    <location>
        <begin position="17"/>
        <end position="52"/>
    </location>
</feature>
<proteinExistence type="predicted"/>
<comment type="caution">
    <text evidence="2">The sequence shown here is derived from an EMBL/GenBank/DDBJ whole genome shotgun (WGS) entry which is preliminary data.</text>
</comment>
<dbReference type="AlphaFoldDB" id="A0A8X6LVE6"/>
<feature type="compositionally biased region" description="Polar residues" evidence="1">
    <location>
        <begin position="23"/>
        <end position="42"/>
    </location>
</feature>
<gene>
    <name evidence="2" type="ORF">TNCT_568701</name>
</gene>
<sequence length="94" mass="10627">MTEGPWVDRPTYFTTPVWWDESAQPNPSTARQRPCDSGTNGPPTHRLDLTERPWVDRPACFTTQGRSVESAHRILPRLGNGRVSAERTIRQPTA</sequence>
<keyword evidence="3" id="KW-1185">Reference proteome</keyword>
<name>A0A8X6LVE6_TRICU</name>
<evidence type="ECO:0000313" key="2">
    <source>
        <dbReference type="EMBL" id="GFR22072.1"/>
    </source>
</evidence>
<organism evidence="2 3">
    <name type="scientific">Trichonephila clavata</name>
    <name type="common">Joro spider</name>
    <name type="synonym">Nephila clavata</name>
    <dbReference type="NCBI Taxonomy" id="2740835"/>
    <lineage>
        <taxon>Eukaryota</taxon>
        <taxon>Metazoa</taxon>
        <taxon>Ecdysozoa</taxon>
        <taxon>Arthropoda</taxon>
        <taxon>Chelicerata</taxon>
        <taxon>Arachnida</taxon>
        <taxon>Araneae</taxon>
        <taxon>Araneomorphae</taxon>
        <taxon>Entelegynae</taxon>
        <taxon>Araneoidea</taxon>
        <taxon>Nephilidae</taxon>
        <taxon>Trichonephila</taxon>
    </lineage>
</organism>
<evidence type="ECO:0000256" key="1">
    <source>
        <dbReference type="SAM" id="MobiDB-lite"/>
    </source>
</evidence>
<protein>
    <submittedName>
        <fullName evidence="2">Uncharacterized protein</fullName>
    </submittedName>
</protein>
<evidence type="ECO:0000313" key="3">
    <source>
        <dbReference type="Proteomes" id="UP000887116"/>
    </source>
</evidence>
<dbReference type="Proteomes" id="UP000887116">
    <property type="component" value="Unassembled WGS sequence"/>
</dbReference>
<reference evidence="2" key="1">
    <citation type="submission" date="2020-07" db="EMBL/GenBank/DDBJ databases">
        <title>Multicomponent nature underlies the extraordinary mechanical properties of spider dragline silk.</title>
        <authorList>
            <person name="Kono N."/>
            <person name="Nakamura H."/>
            <person name="Mori M."/>
            <person name="Yoshida Y."/>
            <person name="Ohtoshi R."/>
            <person name="Malay A.D."/>
            <person name="Moran D.A.P."/>
            <person name="Tomita M."/>
            <person name="Numata K."/>
            <person name="Arakawa K."/>
        </authorList>
    </citation>
    <scope>NUCLEOTIDE SEQUENCE</scope>
</reference>
<dbReference type="EMBL" id="BMAO01018234">
    <property type="protein sequence ID" value="GFR22072.1"/>
    <property type="molecule type" value="Genomic_DNA"/>
</dbReference>
<accession>A0A8X6LVE6</accession>